<protein>
    <recommendedName>
        <fullName evidence="5">Hexosyltransferase</fullName>
        <ecNumber evidence="5">2.4.1.-</ecNumber>
    </recommendedName>
</protein>
<evidence type="ECO:0000256" key="3">
    <source>
        <dbReference type="ARBA" id="ARBA00022676"/>
    </source>
</evidence>
<evidence type="ECO:0000256" key="1">
    <source>
        <dbReference type="ARBA" id="ARBA00004877"/>
    </source>
</evidence>
<dbReference type="InterPro" id="IPR002495">
    <property type="entry name" value="Glyco_trans_8"/>
</dbReference>
<dbReference type="Proteomes" id="UP000006727">
    <property type="component" value="Chromosome 1"/>
</dbReference>
<dbReference type="Gramene" id="Pp3c1_18380V3.1">
    <property type="protein sequence ID" value="Pp3c1_18380V3.1"/>
    <property type="gene ID" value="Pp3c1_18380"/>
</dbReference>
<accession>A0A2K1L8N3</accession>
<sequence length="432" mass="48624">MWRLLPPWLIFNNGSIVSFWPCIPGSHRYTLGLRTSMCTLVKQPPTTEVADCHHDRSTQLWLTALSFSIIFSIFLLSIAVQDFTVGDTTSKAQPQLPLNQRIYIGFSLKTRGSSSLNVIAEKLGHFFGFRRFNPNSFRSKQRASTTPVKIPSFGSALGKPMKTEPGGEHQQPSAQQATQSSSGFKTDLLPNLISNSNKGIPWLPSNANCGHEAQGSFCNESLVHIAMTLDANYLRGSMAAIYSILLHAECASNVRFHFVATKEKEELEKEPLNYARFYLAHMIDSCVKRIIYLDLDVLVLGRIEELWMTNMGNSTVGTPEYCHANFPSYFTENFWINSSLASTFANKQPCYFNSGMMLINLERWRKTRCTSTLEYWMEVQKQQHIYELGSLPPLLLTFAGSIQAIDNRWNQHGLGGDIVKGDCRPTRNEPAS</sequence>
<reference evidence="7 9" key="2">
    <citation type="journal article" date="2018" name="Plant J.">
        <title>The Physcomitrella patens chromosome-scale assembly reveals moss genome structure and evolution.</title>
        <authorList>
            <person name="Lang D."/>
            <person name="Ullrich K.K."/>
            <person name="Murat F."/>
            <person name="Fuchs J."/>
            <person name="Jenkins J."/>
            <person name="Haas F.B."/>
            <person name="Piednoel M."/>
            <person name="Gundlach H."/>
            <person name="Van Bel M."/>
            <person name="Meyberg R."/>
            <person name="Vives C."/>
            <person name="Morata J."/>
            <person name="Symeonidi A."/>
            <person name="Hiss M."/>
            <person name="Muchero W."/>
            <person name="Kamisugi Y."/>
            <person name="Saleh O."/>
            <person name="Blanc G."/>
            <person name="Decker E.L."/>
            <person name="van Gessel N."/>
            <person name="Grimwood J."/>
            <person name="Hayes R.D."/>
            <person name="Graham S.W."/>
            <person name="Gunter L.E."/>
            <person name="McDaniel S.F."/>
            <person name="Hoernstein S.N.W."/>
            <person name="Larsson A."/>
            <person name="Li F.W."/>
            <person name="Perroud P.F."/>
            <person name="Phillips J."/>
            <person name="Ranjan P."/>
            <person name="Rokshar D.S."/>
            <person name="Rothfels C.J."/>
            <person name="Schneider L."/>
            <person name="Shu S."/>
            <person name="Stevenson D.W."/>
            <person name="Thummler F."/>
            <person name="Tillich M."/>
            <person name="Villarreal Aguilar J.C."/>
            <person name="Widiez T."/>
            <person name="Wong G.K."/>
            <person name="Wymore A."/>
            <person name="Zhang Y."/>
            <person name="Zimmer A.D."/>
            <person name="Quatrano R.S."/>
            <person name="Mayer K.F.X."/>
            <person name="Goodstein D."/>
            <person name="Casacuberta J.M."/>
            <person name="Vandepoele K."/>
            <person name="Reski R."/>
            <person name="Cuming A.C."/>
            <person name="Tuskan G.A."/>
            <person name="Maumus F."/>
            <person name="Salse J."/>
            <person name="Schmutz J."/>
            <person name="Rensing S.A."/>
        </authorList>
    </citation>
    <scope>NUCLEOTIDE SEQUENCE [LARGE SCALE GENOMIC DNA]</scope>
    <source>
        <strain evidence="8 9">cv. Gransden 2004</strain>
    </source>
</reference>
<evidence type="ECO:0000313" key="7">
    <source>
        <dbReference type="EMBL" id="PNR62377.1"/>
    </source>
</evidence>
<feature type="compositionally biased region" description="Low complexity" evidence="6">
    <location>
        <begin position="170"/>
        <end position="181"/>
    </location>
</feature>
<evidence type="ECO:0000256" key="6">
    <source>
        <dbReference type="SAM" id="MobiDB-lite"/>
    </source>
</evidence>
<comment type="similarity">
    <text evidence="2 5">Belongs to the glycosyltransferase 8 family.</text>
</comment>
<organism evidence="7">
    <name type="scientific">Physcomitrium patens</name>
    <name type="common">Spreading-leaved earth moss</name>
    <name type="synonym">Physcomitrella patens</name>
    <dbReference type="NCBI Taxonomy" id="3218"/>
    <lineage>
        <taxon>Eukaryota</taxon>
        <taxon>Viridiplantae</taxon>
        <taxon>Streptophyta</taxon>
        <taxon>Embryophyta</taxon>
        <taxon>Bryophyta</taxon>
        <taxon>Bryophytina</taxon>
        <taxon>Bryopsida</taxon>
        <taxon>Funariidae</taxon>
        <taxon>Funariales</taxon>
        <taxon>Funariaceae</taxon>
        <taxon>Physcomitrium</taxon>
    </lineage>
</organism>
<dbReference type="Pfam" id="PF01501">
    <property type="entry name" value="Glyco_transf_8"/>
    <property type="match status" value="1"/>
</dbReference>
<reference evidence="8" key="3">
    <citation type="submission" date="2020-12" db="UniProtKB">
        <authorList>
            <consortium name="EnsemblPlants"/>
        </authorList>
    </citation>
    <scope>IDENTIFICATION</scope>
</reference>
<dbReference type="SUPFAM" id="SSF53448">
    <property type="entry name" value="Nucleotide-diphospho-sugar transferases"/>
    <property type="match status" value="1"/>
</dbReference>
<keyword evidence="4" id="KW-0808">Transferase</keyword>
<dbReference type="GO" id="GO:0005794">
    <property type="term" value="C:Golgi apparatus"/>
    <property type="evidence" value="ECO:0000318"/>
    <property type="project" value="GO_Central"/>
</dbReference>
<feature type="compositionally biased region" description="Polar residues" evidence="6">
    <location>
        <begin position="138"/>
        <end position="147"/>
    </location>
</feature>
<dbReference type="EnsemblPlants" id="Pp3c1_18380V3.2">
    <property type="protein sequence ID" value="Pp3c1_18380V3.2"/>
    <property type="gene ID" value="Pp3c1_18380"/>
</dbReference>
<dbReference type="InParanoid" id="A0A2K1L8N3"/>
<dbReference type="GO" id="GO:0016757">
    <property type="term" value="F:glycosyltransferase activity"/>
    <property type="evidence" value="ECO:0007669"/>
    <property type="project" value="UniProtKB-KW"/>
</dbReference>
<dbReference type="EMBL" id="ABEU02000001">
    <property type="protein sequence ID" value="PNR62377.1"/>
    <property type="molecule type" value="Genomic_DNA"/>
</dbReference>
<evidence type="ECO:0000256" key="4">
    <source>
        <dbReference type="ARBA" id="ARBA00022679"/>
    </source>
</evidence>
<dbReference type="InterPro" id="IPR029044">
    <property type="entry name" value="Nucleotide-diphossugar_trans"/>
</dbReference>
<dbReference type="AlphaFoldDB" id="A0A2K1L8N3"/>
<evidence type="ECO:0000313" key="8">
    <source>
        <dbReference type="EnsemblPlants" id="Pp3c1_18380V3.1"/>
    </source>
</evidence>
<comment type="pathway">
    <text evidence="1">Glycan metabolism; pectin biosynthesis.</text>
</comment>
<dbReference type="PANTHER" id="PTHR13778:SF13">
    <property type="entry name" value="GALACTURONOSYLTRANSFERASE-LIKE 3-RELATED"/>
    <property type="match status" value="1"/>
</dbReference>
<name>A0A2K1L8N3_PHYPA</name>
<feature type="region of interest" description="Disordered" evidence="6">
    <location>
        <begin position="138"/>
        <end position="181"/>
    </location>
</feature>
<evidence type="ECO:0000313" key="9">
    <source>
        <dbReference type="Proteomes" id="UP000006727"/>
    </source>
</evidence>
<gene>
    <name evidence="7" type="ORF">PHYPA_000801</name>
</gene>
<evidence type="ECO:0000256" key="2">
    <source>
        <dbReference type="ARBA" id="ARBA00006351"/>
    </source>
</evidence>
<dbReference type="EnsemblPlants" id="Pp3c1_18380V3.1">
    <property type="protein sequence ID" value="Pp3c1_18380V3.1"/>
    <property type="gene ID" value="Pp3c1_18380"/>
</dbReference>
<keyword evidence="9" id="KW-1185">Reference proteome</keyword>
<dbReference type="Gramene" id="Pp3c1_18380V3.2">
    <property type="protein sequence ID" value="Pp3c1_18380V3.2"/>
    <property type="gene ID" value="Pp3c1_18380"/>
</dbReference>
<dbReference type="PANTHER" id="PTHR13778">
    <property type="entry name" value="GLYCOSYLTRANSFERASE 8 DOMAIN-CONTAINING PROTEIN"/>
    <property type="match status" value="1"/>
</dbReference>
<keyword evidence="3" id="KW-0328">Glycosyltransferase</keyword>
<evidence type="ECO:0000256" key="5">
    <source>
        <dbReference type="RuleBase" id="RU362027"/>
    </source>
</evidence>
<dbReference type="Gene3D" id="3.90.550.10">
    <property type="entry name" value="Spore Coat Polysaccharide Biosynthesis Protein SpsA, Chain A"/>
    <property type="match status" value="1"/>
</dbReference>
<proteinExistence type="inferred from homology"/>
<dbReference type="EC" id="2.4.1.-" evidence="5"/>
<dbReference type="InterPro" id="IPR050748">
    <property type="entry name" value="Glycosyltrans_8_dom-fam"/>
</dbReference>
<reference evidence="7 9" key="1">
    <citation type="journal article" date="2008" name="Science">
        <title>The Physcomitrella genome reveals evolutionary insights into the conquest of land by plants.</title>
        <authorList>
            <person name="Rensing S."/>
            <person name="Lang D."/>
            <person name="Zimmer A."/>
            <person name="Terry A."/>
            <person name="Salamov A."/>
            <person name="Shapiro H."/>
            <person name="Nishiyama T."/>
            <person name="Perroud P.-F."/>
            <person name="Lindquist E."/>
            <person name="Kamisugi Y."/>
            <person name="Tanahashi T."/>
            <person name="Sakakibara K."/>
            <person name="Fujita T."/>
            <person name="Oishi K."/>
            <person name="Shin-I T."/>
            <person name="Kuroki Y."/>
            <person name="Toyoda A."/>
            <person name="Suzuki Y."/>
            <person name="Hashimoto A."/>
            <person name="Yamaguchi K."/>
            <person name="Sugano A."/>
            <person name="Kohara Y."/>
            <person name="Fujiyama A."/>
            <person name="Anterola A."/>
            <person name="Aoki S."/>
            <person name="Ashton N."/>
            <person name="Barbazuk W.B."/>
            <person name="Barker E."/>
            <person name="Bennetzen J."/>
            <person name="Bezanilla M."/>
            <person name="Blankenship R."/>
            <person name="Cho S.H."/>
            <person name="Dutcher S."/>
            <person name="Estelle M."/>
            <person name="Fawcett J.A."/>
            <person name="Gundlach H."/>
            <person name="Hanada K."/>
            <person name="Heyl A."/>
            <person name="Hicks K.A."/>
            <person name="Hugh J."/>
            <person name="Lohr M."/>
            <person name="Mayer K."/>
            <person name="Melkozernov A."/>
            <person name="Murata T."/>
            <person name="Nelson D."/>
            <person name="Pils B."/>
            <person name="Prigge M."/>
            <person name="Reiss B."/>
            <person name="Renner T."/>
            <person name="Rombauts S."/>
            <person name="Rushton P."/>
            <person name="Sanderfoot A."/>
            <person name="Schween G."/>
            <person name="Shiu S.-H."/>
            <person name="Stueber K."/>
            <person name="Theodoulou F.L."/>
            <person name="Tu H."/>
            <person name="Van de Peer Y."/>
            <person name="Verrier P.J."/>
            <person name="Waters E."/>
            <person name="Wood A."/>
            <person name="Yang L."/>
            <person name="Cove D."/>
            <person name="Cuming A."/>
            <person name="Hasebe M."/>
            <person name="Lucas S."/>
            <person name="Mishler D.B."/>
            <person name="Reski R."/>
            <person name="Grigoriev I."/>
            <person name="Quatrano R.S."/>
            <person name="Boore J.L."/>
        </authorList>
    </citation>
    <scope>NUCLEOTIDE SEQUENCE [LARGE SCALE GENOMIC DNA]</scope>
    <source>
        <strain evidence="8 9">cv. Gransden 2004</strain>
    </source>
</reference>